<dbReference type="RefSeq" id="WP_059422953.1">
    <property type="nucleotide sequence ID" value="NZ_DF968404.1"/>
</dbReference>
<proteinExistence type="predicted"/>
<evidence type="ECO:0000313" key="3">
    <source>
        <dbReference type="Proteomes" id="UP000053859"/>
    </source>
</evidence>
<dbReference type="AlphaFoldDB" id="A0A0K8PVT9"/>
<accession>A0A0K8PVT9</accession>
<evidence type="ECO:0000256" key="1">
    <source>
        <dbReference type="SAM" id="SignalP"/>
    </source>
</evidence>
<sequence>MKTKGLRATVLALLIPLTSTVFVATGAGTAFASAQECATHQVTTEESNMVCLNVQGTGLKVKSIYGRFLGISGHPKLTLYINGKLASSRKSPKTEDDYGVYFPSTLDKKYANGTTMRVCLSEVVGDTAAKSLCTTPIKIHS</sequence>
<dbReference type="Proteomes" id="UP000053859">
    <property type="component" value="Unassembled WGS sequence"/>
</dbReference>
<dbReference type="OrthoDB" id="9903112at2"/>
<feature type="signal peptide" evidence="1">
    <location>
        <begin position="1"/>
        <end position="23"/>
    </location>
</feature>
<evidence type="ECO:0000313" key="2">
    <source>
        <dbReference type="EMBL" id="GAP52055.1"/>
    </source>
</evidence>
<feature type="chain" id="PRO_5039668619" description="Secreted protein" evidence="1">
    <location>
        <begin position="24"/>
        <end position="141"/>
    </location>
</feature>
<keyword evidence="3" id="KW-1185">Reference proteome</keyword>
<evidence type="ECO:0008006" key="4">
    <source>
        <dbReference type="Google" id="ProtNLM"/>
    </source>
</evidence>
<dbReference type="EMBL" id="DF968404">
    <property type="protein sequence ID" value="GAP52055.1"/>
    <property type="molecule type" value="Genomic_DNA"/>
</dbReference>
<reference evidence="2" key="1">
    <citation type="journal article" date="2015" name="Genome Announc.">
        <title>Draft Genome Sequence of Thiostrepton-Producing Streptomyces azureus ATCC 14921.</title>
        <authorList>
            <person name="Sakihara K."/>
            <person name="Maeda J."/>
            <person name="Tashiro K."/>
            <person name="Fujino Y."/>
            <person name="Kuhara S."/>
            <person name="Ohshima T."/>
            <person name="Ogata S."/>
            <person name="Doi K."/>
        </authorList>
    </citation>
    <scope>NUCLEOTIDE SEQUENCE [LARGE SCALE GENOMIC DNA]</scope>
    <source>
        <strain evidence="2">ATCC14921</strain>
    </source>
</reference>
<keyword evidence="1" id="KW-0732">Signal</keyword>
<name>A0A0K8PVT9_STRAJ</name>
<dbReference type="PATRIC" id="fig|146537.3.peg.7285"/>
<gene>
    <name evidence="2" type="ORF">SAZU_6928</name>
</gene>
<protein>
    <recommendedName>
        <fullName evidence="4">Secreted protein</fullName>
    </recommendedName>
</protein>
<organism evidence="2 3">
    <name type="scientific">Streptomyces azureus</name>
    <dbReference type="NCBI Taxonomy" id="146537"/>
    <lineage>
        <taxon>Bacteria</taxon>
        <taxon>Bacillati</taxon>
        <taxon>Actinomycetota</taxon>
        <taxon>Actinomycetes</taxon>
        <taxon>Kitasatosporales</taxon>
        <taxon>Streptomycetaceae</taxon>
        <taxon>Streptomyces</taxon>
    </lineage>
</organism>